<protein>
    <submittedName>
        <fullName evidence="1">DUF2496 domain-containing protein</fullName>
    </submittedName>
</protein>
<organism evidence="1 2">
    <name type="scientific">Rheinheimera tilapiae</name>
    <dbReference type="NCBI Taxonomy" id="875043"/>
    <lineage>
        <taxon>Bacteria</taxon>
        <taxon>Pseudomonadati</taxon>
        <taxon>Pseudomonadota</taxon>
        <taxon>Gammaproteobacteria</taxon>
        <taxon>Chromatiales</taxon>
        <taxon>Chromatiaceae</taxon>
        <taxon>Rheinheimera</taxon>
    </lineage>
</organism>
<keyword evidence="2" id="KW-1185">Reference proteome</keyword>
<dbReference type="InterPro" id="IPR019630">
    <property type="entry name" value="DUF2496_YbaM-rel"/>
</dbReference>
<evidence type="ECO:0000313" key="1">
    <source>
        <dbReference type="EMBL" id="MFC0050414.1"/>
    </source>
</evidence>
<comment type="caution">
    <text evidence="1">The sequence shown here is derived from an EMBL/GenBank/DDBJ whole genome shotgun (WGS) entry which is preliminary data.</text>
</comment>
<dbReference type="Pfam" id="PF10689">
    <property type="entry name" value="DUF2496"/>
    <property type="match status" value="1"/>
</dbReference>
<dbReference type="EMBL" id="JBHLXP010000005">
    <property type="protein sequence ID" value="MFC0050414.1"/>
    <property type="molecule type" value="Genomic_DNA"/>
</dbReference>
<gene>
    <name evidence="1" type="ORF">ACFFJP_19150</name>
</gene>
<accession>A0ABV6BHR2</accession>
<reference evidence="1 2" key="1">
    <citation type="submission" date="2024-09" db="EMBL/GenBank/DDBJ databases">
        <authorList>
            <person name="Sun Q."/>
            <person name="Mori K."/>
        </authorList>
    </citation>
    <scope>NUCLEOTIDE SEQUENCE [LARGE SCALE GENOMIC DNA]</scope>
    <source>
        <strain evidence="1 2">KCTC 23315</strain>
    </source>
</reference>
<proteinExistence type="predicted"/>
<name>A0ABV6BHR2_9GAMM</name>
<dbReference type="RefSeq" id="WP_377248143.1">
    <property type="nucleotide sequence ID" value="NZ_JBHLXP010000005.1"/>
</dbReference>
<sequence length="58" mass="6491">MTTDQLSIDQAPPAVQLAVDLIMLLEQHQLDPAIVLAALPIVTRDFLRKLQNQQQAQQ</sequence>
<evidence type="ECO:0000313" key="2">
    <source>
        <dbReference type="Proteomes" id="UP001589813"/>
    </source>
</evidence>
<dbReference type="Proteomes" id="UP001589813">
    <property type="component" value="Unassembled WGS sequence"/>
</dbReference>